<dbReference type="PANTHER" id="PTHR12236">
    <property type="entry name" value="STRUCTURAL CONTITUENT OF CUTICLE"/>
    <property type="match status" value="1"/>
</dbReference>
<dbReference type="AlphaFoldDB" id="A0A7R9D6I9"/>
<dbReference type="PROSITE" id="PS00233">
    <property type="entry name" value="CHIT_BIND_RR_1"/>
    <property type="match status" value="2"/>
</dbReference>
<dbReference type="PRINTS" id="PR00947">
    <property type="entry name" value="CUTICLE"/>
</dbReference>
<dbReference type="GO" id="GO:0042302">
    <property type="term" value="F:structural constituent of cuticle"/>
    <property type="evidence" value="ECO:0007669"/>
    <property type="project" value="UniProtKB-UniRule"/>
</dbReference>
<dbReference type="GO" id="GO:0005615">
    <property type="term" value="C:extracellular space"/>
    <property type="evidence" value="ECO:0007669"/>
    <property type="project" value="TreeGrafter"/>
</dbReference>
<dbReference type="InterPro" id="IPR000618">
    <property type="entry name" value="Insect_cuticle"/>
</dbReference>
<dbReference type="InterPro" id="IPR031311">
    <property type="entry name" value="CHIT_BIND_RR_consensus"/>
</dbReference>
<evidence type="ECO:0008006" key="4">
    <source>
        <dbReference type="Google" id="ProtNLM"/>
    </source>
</evidence>
<gene>
    <name evidence="3" type="ORF">TCEB3V08_LOCUS9031</name>
</gene>
<dbReference type="PANTHER" id="PTHR12236:SF95">
    <property type="entry name" value="CUTICULAR PROTEIN 76BD, ISOFORM C-RELATED"/>
    <property type="match status" value="1"/>
</dbReference>
<keyword evidence="1 2" id="KW-0193">Cuticle</keyword>
<name>A0A7R9D6I9_TIMCR</name>
<proteinExistence type="predicted"/>
<evidence type="ECO:0000256" key="2">
    <source>
        <dbReference type="PROSITE-ProRule" id="PRU00497"/>
    </source>
</evidence>
<dbReference type="Pfam" id="PF00379">
    <property type="entry name" value="Chitin_bind_4"/>
    <property type="match status" value="2"/>
</dbReference>
<reference evidence="3" key="1">
    <citation type="submission" date="2020-11" db="EMBL/GenBank/DDBJ databases">
        <authorList>
            <person name="Tran Van P."/>
        </authorList>
    </citation>
    <scope>NUCLEOTIDE SEQUENCE</scope>
</reference>
<organism evidence="3">
    <name type="scientific">Timema cristinae</name>
    <name type="common">Walking stick</name>
    <dbReference type="NCBI Taxonomy" id="61476"/>
    <lineage>
        <taxon>Eukaryota</taxon>
        <taxon>Metazoa</taxon>
        <taxon>Ecdysozoa</taxon>
        <taxon>Arthropoda</taxon>
        <taxon>Hexapoda</taxon>
        <taxon>Insecta</taxon>
        <taxon>Pterygota</taxon>
        <taxon>Neoptera</taxon>
        <taxon>Polyneoptera</taxon>
        <taxon>Phasmatodea</taxon>
        <taxon>Timematodea</taxon>
        <taxon>Timematoidea</taxon>
        <taxon>Timematidae</taxon>
        <taxon>Timema</taxon>
    </lineage>
</organism>
<evidence type="ECO:0000313" key="3">
    <source>
        <dbReference type="EMBL" id="CAD7407453.1"/>
    </source>
</evidence>
<dbReference type="EMBL" id="OC320176">
    <property type="protein sequence ID" value="CAD7407453.1"/>
    <property type="molecule type" value="Genomic_DNA"/>
</dbReference>
<evidence type="ECO:0000256" key="1">
    <source>
        <dbReference type="ARBA" id="ARBA00022460"/>
    </source>
</evidence>
<accession>A0A7R9D6I9</accession>
<dbReference type="GO" id="GO:0031012">
    <property type="term" value="C:extracellular matrix"/>
    <property type="evidence" value="ECO:0007669"/>
    <property type="project" value="TreeGrafter"/>
</dbReference>
<dbReference type="InterPro" id="IPR051217">
    <property type="entry name" value="Insect_Cuticle_Struc_Prot"/>
</dbReference>
<sequence>MSVAHGGYAGYSGYPAGYAVAPAYVAPAYSAHASPDYPDSYPQYSFAYSVNDALTGDSKSQHESRDGDVVHGSYSLVEPDGNIRTVKYTADPINGFNAVVDRQPSVHYAAKAVAPIAYAAPAVAYAKAPVYDYGYTAAPLAYTAPAPAFAYPASPYTAFAAAPVAVAAPVARTVAVAAPLAKVVREDYADAYPQYQFAYTVQDTLTGDSKAQEETRDGGVVRGSYSLIEPDGVRRTVNYYADPHNGFNAVVQRDLPVAVAAVKAAPASLVKTAPVLV</sequence>
<dbReference type="PROSITE" id="PS51155">
    <property type="entry name" value="CHIT_BIND_RR_2"/>
    <property type="match status" value="2"/>
</dbReference>
<protein>
    <recommendedName>
        <fullName evidence="4">Cuticle protein</fullName>
    </recommendedName>
</protein>